<evidence type="ECO:0000259" key="5">
    <source>
        <dbReference type="PROSITE" id="PS50887"/>
    </source>
</evidence>
<dbReference type="Proteomes" id="UP000182800">
    <property type="component" value="Unassembled WGS sequence"/>
</dbReference>
<protein>
    <submittedName>
        <fullName evidence="6">EAL domain</fullName>
    </submittedName>
    <submittedName>
        <fullName evidence="7">PAS domain S-box-containing protein/diguanylate cyclase (GGDEF) domain-containing protein</fullName>
    </submittedName>
</protein>
<dbReference type="Gene3D" id="3.30.450.40">
    <property type="match status" value="1"/>
</dbReference>
<dbReference type="SUPFAM" id="SSF141868">
    <property type="entry name" value="EAL domain-like"/>
    <property type="match status" value="1"/>
</dbReference>
<feature type="transmembrane region" description="Helical" evidence="1">
    <location>
        <begin position="371"/>
        <end position="394"/>
    </location>
</feature>
<feature type="transmembrane region" description="Helical" evidence="1">
    <location>
        <begin position="177"/>
        <end position="196"/>
    </location>
</feature>
<dbReference type="InterPro" id="IPR029787">
    <property type="entry name" value="Nucleotide_cyclase"/>
</dbReference>
<dbReference type="InterPro" id="IPR035919">
    <property type="entry name" value="EAL_sf"/>
</dbReference>
<evidence type="ECO:0000313" key="8">
    <source>
        <dbReference type="Proteomes" id="UP000050497"/>
    </source>
</evidence>
<keyword evidence="1" id="KW-1133">Transmembrane helix</keyword>
<dbReference type="PROSITE" id="PS50113">
    <property type="entry name" value="PAC"/>
    <property type="match status" value="2"/>
</dbReference>
<dbReference type="SMART" id="SM00052">
    <property type="entry name" value="EAL"/>
    <property type="match status" value="1"/>
</dbReference>
<feature type="transmembrane region" description="Helical" evidence="1">
    <location>
        <begin position="12"/>
        <end position="32"/>
    </location>
</feature>
<feature type="domain" description="PAC" evidence="3">
    <location>
        <begin position="790"/>
        <end position="842"/>
    </location>
</feature>
<dbReference type="PANTHER" id="PTHR44757">
    <property type="entry name" value="DIGUANYLATE CYCLASE DGCP"/>
    <property type="match status" value="1"/>
</dbReference>
<dbReference type="InterPro" id="IPR001633">
    <property type="entry name" value="EAL_dom"/>
</dbReference>
<dbReference type="CDD" id="cd00130">
    <property type="entry name" value="PAS"/>
    <property type="match status" value="1"/>
</dbReference>
<dbReference type="PANTHER" id="PTHR44757:SF2">
    <property type="entry name" value="BIOFILM ARCHITECTURE MAINTENANCE PROTEIN MBAA"/>
    <property type="match status" value="1"/>
</dbReference>
<dbReference type="Gene3D" id="3.20.20.450">
    <property type="entry name" value="EAL domain"/>
    <property type="match status" value="1"/>
</dbReference>
<dbReference type="Proteomes" id="UP000050497">
    <property type="component" value="Unassembled WGS sequence"/>
</dbReference>
<feature type="domain" description="PAC" evidence="3">
    <location>
        <begin position="485"/>
        <end position="538"/>
    </location>
</feature>
<reference evidence="6 8" key="1">
    <citation type="submission" date="2015-09" db="EMBL/GenBank/DDBJ databases">
        <title>Identification and resolution of microdiversity through metagenomic sequencing of parallel consortia.</title>
        <authorList>
            <person name="Nelson W.C."/>
            <person name="Romine M.F."/>
            <person name="Lindemann S.R."/>
        </authorList>
    </citation>
    <scope>NUCLEOTIDE SEQUENCE [LARGE SCALE GENOMIC DNA]</scope>
    <source>
        <strain evidence="6">HL-109</strain>
    </source>
</reference>
<dbReference type="Pfam" id="PF08448">
    <property type="entry name" value="PAS_4"/>
    <property type="match status" value="2"/>
</dbReference>
<dbReference type="NCBIfam" id="TIGR00254">
    <property type="entry name" value="GGDEF"/>
    <property type="match status" value="1"/>
</dbReference>
<proteinExistence type="predicted"/>
<dbReference type="NCBIfam" id="TIGR00229">
    <property type="entry name" value="sensory_box"/>
    <property type="match status" value="2"/>
</dbReference>
<accession>A0A0P8BMQ6</accession>
<organism evidence="6 8">
    <name type="scientific">Saliniramus fredricksonii</name>
    <dbReference type="NCBI Taxonomy" id="1653334"/>
    <lineage>
        <taxon>Bacteria</taxon>
        <taxon>Pseudomonadati</taxon>
        <taxon>Pseudomonadota</taxon>
        <taxon>Alphaproteobacteria</taxon>
        <taxon>Hyphomicrobiales</taxon>
        <taxon>Salinarimonadaceae</taxon>
        <taxon>Saliniramus</taxon>
    </lineage>
</organism>
<dbReference type="STRING" id="1653334.GA0071312_2065"/>
<dbReference type="EMBL" id="LJSX01000012">
    <property type="protein sequence ID" value="KPQ10907.1"/>
    <property type="molecule type" value="Genomic_DNA"/>
</dbReference>
<evidence type="ECO:0000259" key="2">
    <source>
        <dbReference type="PROSITE" id="PS50112"/>
    </source>
</evidence>
<dbReference type="InterPro" id="IPR003018">
    <property type="entry name" value="GAF"/>
</dbReference>
<comment type="caution">
    <text evidence="6">The sequence shown here is derived from an EMBL/GenBank/DDBJ whole genome shotgun (WGS) entry which is preliminary data.</text>
</comment>
<dbReference type="PROSITE" id="PS50887">
    <property type="entry name" value="GGDEF"/>
    <property type="match status" value="1"/>
</dbReference>
<evidence type="ECO:0000259" key="4">
    <source>
        <dbReference type="PROSITE" id="PS50883"/>
    </source>
</evidence>
<keyword evidence="1" id="KW-0472">Membrane</keyword>
<dbReference type="PATRIC" id="fig|1653334.4.peg.2999"/>
<feature type="domain" description="EAL" evidence="4">
    <location>
        <begin position="1021"/>
        <end position="1275"/>
    </location>
</feature>
<evidence type="ECO:0000313" key="6">
    <source>
        <dbReference type="EMBL" id="KPQ10907.1"/>
    </source>
</evidence>
<dbReference type="Gene3D" id="3.30.70.270">
    <property type="match status" value="1"/>
</dbReference>
<dbReference type="SMART" id="SM00267">
    <property type="entry name" value="GGDEF"/>
    <property type="match status" value="1"/>
</dbReference>
<reference evidence="7 9" key="2">
    <citation type="submission" date="2016-08" db="EMBL/GenBank/DDBJ databases">
        <authorList>
            <person name="Varghese N."/>
            <person name="Submissions Spin"/>
        </authorList>
    </citation>
    <scope>NUCLEOTIDE SEQUENCE [LARGE SCALE GENOMIC DNA]</scope>
    <source>
        <strain evidence="7 9">HL-109</strain>
    </source>
</reference>
<feature type="transmembrane region" description="Helical" evidence="1">
    <location>
        <begin position="211"/>
        <end position="229"/>
    </location>
</feature>
<dbReference type="SUPFAM" id="SSF55781">
    <property type="entry name" value="GAF domain-like"/>
    <property type="match status" value="1"/>
</dbReference>
<keyword evidence="9" id="KW-1185">Reference proteome</keyword>
<name>A0A0P8BMQ6_9HYPH</name>
<feature type="domain" description="GGDEF" evidence="5">
    <location>
        <begin position="874"/>
        <end position="1012"/>
    </location>
</feature>
<dbReference type="SUPFAM" id="SSF55073">
    <property type="entry name" value="Nucleotide cyclase"/>
    <property type="match status" value="1"/>
</dbReference>
<dbReference type="EMBL" id="FMBM01000002">
    <property type="protein sequence ID" value="SCC81132.1"/>
    <property type="molecule type" value="Genomic_DNA"/>
</dbReference>
<gene>
    <name evidence="7" type="ORF">GA0071312_2065</name>
    <name evidence="6" type="ORF">HLUCCO17_09465</name>
</gene>
<dbReference type="InterPro" id="IPR000160">
    <property type="entry name" value="GGDEF_dom"/>
</dbReference>
<dbReference type="InterPro" id="IPR043128">
    <property type="entry name" value="Rev_trsase/Diguanyl_cyclase"/>
</dbReference>
<evidence type="ECO:0000313" key="7">
    <source>
        <dbReference type="EMBL" id="SCC81132.1"/>
    </source>
</evidence>
<dbReference type="InterPro" id="IPR035965">
    <property type="entry name" value="PAS-like_dom_sf"/>
</dbReference>
<dbReference type="Pfam" id="PF00990">
    <property type="entry name" value="GGDEF"/>
    <property type="match status" value="1"/>
</dbReference>
<evidence type="ECO:0000259" key="3">
    <source>
        <dbReference type="PROSITE" id="PS50113"/>
    </source>
</evidence>
<dbReference type="Gene3D" id="3.30.450.20">
    <property type="entry name" value="PAS domain"/>
    <property type="match status" value="2"/>
</dbReference>
<dbReference type="CDD" id="cd01949">
    <property type="entry name" value="GGDEF"/>
    <property type="match status" value="1"/>
</dbReference>
<dbReference type="PROSITE" id="PS51257">
    <property type="entry name" value="PROKAR_LIPOPROTEIN"/>
    <property type="match status" value="1"/>
</dbReference>
<dbReference type="Pfam" id="PF00563">
    <property type="entry name" value="EAL"/>
    <property type="match status" value="1"/>
</dbReference>
<keyword evidence="1" id="KW-0812">Transmembrane</keyword>
<dbReference type="InterPro" id="IPR013656">
    <property type="entry name" value="PAS_4"/>
</dbReference>
<dbReference type="InterPro" id="IPR000700">
    <property type="entry name" value="PAS-assoc_C"/>
</dbReference>
<dbReference type="InterPro" id="IPR000014">
    <property type="entry name" value="PAS"/>
</dbReference>
<evidence type="ECO:0000313" key="9">
    <source>
        <dbReference type="Proteomes" id="UP000182800"/>
    </source>
</evidence>
<dbReference type="PROSITE" id="PS50112">
    <property type="entry name" value="PAS"/>
    <property type="match status" value="1"/>
</dbReference>
<feature type="domain" description="PAS" evidence="2">
    <location>
        <begin position="716"/>
        <end position="786"/>
    </location>
</feature>
<dbReference type="CDD" id="cd01948">
    <property type="entry name" value="EAL"/>
    <property type="match status" value="1"/>
</dbReference>
<dbReference type="SMART" id="SM00065">
    <property type="entry name" value="GAF"/>
    <property type="match status" value="1"/>
</dbReference>
<evidence type="ECO:0000256" key="1">
    <source>
        <dbReference type="SAM" id="Phobius"/>
    </source>
</evidence>
<dbReference type="SMART" id="SM00091">
    <property type="entry name" value="PAS"/>
    <property type="match status" value="2"/>
</dbReference>
<dbReference type="Pfam" id="PF01590">
    <property type="entry name" value="GAF"/>
    <property type="match status" value="1"/>
</dbReference>
<dbReference type="SUPFAM" id="SSF55785">
    <property type="entry name" value="PYP-like sensor domain (PAS domain)"/>
    <property type="match status" value="2"/>
</dbReference>
<dbReference type="PROSITE" id="PS50883">
    <property type="entry name" value="EAL"/>
    <property type="match status" value="1"/>
</dbReference>
<dbReference type="InterPro" id="IPR052155">
    <property type="entry name" value="Biofilm_reg_signaling"/>
</dbReference>
<dbReference type="InterPro" id="IPR029016">
    <property type="entry name" value="GAF-like_dom_sf"/>
</dbReference>
<sequence>MIRQAKPSLLRAAFAVIGGAVLIACMLAAMAWRADVAERNLQAETRFAIEAIADTFDPRLLEASFDGNAPGAAARDRVARLVAKLATLPDYPVSGIAFIPDEGASFLIGTDPRGLVDLQIDPQAEAGARSDAVITADGALVASVRRLESGHVVLHGVIPLVQLVAVRDMARHDAISLFVPLIVLLMMGSVVFHYRWGSGARNSRMLRAAEAVYFVVFGCITMLIIALAIHDARIDRAHRDFMRTAHHLGQQVNTALARTVSTLPHADPRTSEAQSRLAHDLLHAYLLDDVLGSAVARGTVVSLGIRLAGEDGRDPPVGVFPGFDPDAAANGSERCGADDICRFVPVFAGDGMLLLGLQAPEHETPAFVDSAVPALAAGLPLTLGLTLVSFFVGGRRAQTERVLRERAVALHASQARFRALLSSIDDVVLVLDRDARFSEVFVPETQRRVFDPAGLLGRRLPDSSLPSALIGLIDECMVRVRECGIATTIDFPVDCEGEELWYDLRLSPLRDAAGEALGVIGVARETTQARRAQIRLEHREAFMRLLTALSTQFVNMRDADWDNLVTLALQRIGRFCGADRSYLFVFDAESKTMTNTHEWVAQGITPQIDMLQDFPVSGITSVFRHLANHETVIVNDVASLPASWSEERKLFEAQDIRSVILMPVIEDETLIGFVGFDAVVALREWSALESHLLRVFADILASAMARRRADTALRDGEKRYRDVVNRVREVIFRTDKQGKLIFLNDAFENLLGIPAEDALGANLDGFMDARDSEAFRKRIARLFAGGVGELRWEARCSHRVGESRRVEIYCEAEHDMHGVMTGVFGTMVDITERHAALEEVERLAFFDALTNLPNRPQLMHRLAEALTETAASGRYAALLFLDLDNFKTLNDTFGHDKGDSLLVAVAERLRSRVGDGDLVARLGGDEFVVILRNLSPDLREAGIQAGQVAERLRTGLNGSYDLAGHNHYVSPSIGIRVFGSETGDVETLLRHADLAMYEAKASGRDNIRFFTMEMEQSVMRRAGLEADLRMALEEDAFFLHLQPQVDRVGAITGAEALVRWRHPERGFVSPADFIPVAEETGLIVPIGRRVVEMACEQLARIQAESGDAGFTMAINISTRQFREPDFAILMELAAKYHGVDPACLKLELTESLFLDDMDFAIGRMQSLREKGFRFSLDDFGTGYSSLTYLKRLPFDEIKVDQAFVADILESERAATIVETIIRMGKALDLAVIAEGVETAGQLTRLLEGGCEAYQGYFFGRPVVIDDFLATLSERRAFLDSAGRA</sequence>